<reference evidence="3" key="1">
    <citation type="journal article" date="2019" name="Int. J. Syst. Evol. Microbiol.">
        <title>The Global Catalogue of Microorganisms (GCM) 10K type strain sequencing project: providing services to taxonomists for standard genome sequencing and annotation.</title>
        <authorList>
            <consortium name="The Broad Institute Genomics Platform"/>
            <consortium name="The Broad Institute Genome Sequencing Center for Infectious Disease"/>
            <person name="Wu L."/>
            <person name="Ma J."/>
        </authorList>
    </citation>
    <scope>NUCLEOTIDE SEQUENCE [LARGE SCALE GENOMIC DNA]</scope>
    <source>
        <strain evidence="3">CCUG 49560</strain>
    </source>
</reference>
<organism evidence="2 3">
    <name type="scientific">Sphaerisporangium corydalis</name>
    <dbReference type="NCBI Taxonomy" id="1441875"/>
    <lineage>
        <taxon>Bacteria</taxon>
        <taxon>Bacillati</taxon>
        <taxon>Actinomycetota</taxon>
        <taxon>Actinomycetes</taxon>
        <taxon>Streptosporangiales</taxon>
        <taxon>Streptosporangiaceae</taxon>
        <taxon>Sphaerisporangium</taxon>
    </lineage>
</organism>
<name>A0ABV9EHX6_9ACTN</name>
<dbReference type="RefSeq" id="WP_262842367.1">
    <property type="nucleotide sequence ID" value="NZ_JANZYP010000010.1"/>
</dbReference>
<comment type="caution">
    <text evidence="2">The sequence shown here is derived from an EMBL/GenBank/DDBJ whole genome shotgun (WGS) entry which is preliminary data.</text>
</comment>
<proteinExistence type="predicted"/>
<sequence>MRLTRTLATLAGTLTAACAIAVTAAPAQAAPEPSPTASTAPPSVERQVTVDEVLRLNPKAEKISDTEVKIADGMILMLPRNASDSAALAASCSYQYLCAWEHSGGGGNGIRFYTCGSYDLSGYHYPDGAWVGTGAAGAKWNDRFSSLNNNQTTGTRANFYNWEGSWKLVFWTYAPDWRANLAIDKRYDNGGQLNDIIDRVVPC</sequence>
<protein>
    <submittedName>
        <fullName evidence="2">Peptidase inhibitor family I36 protein</fullName>
    </submittedName>
</protein>
<keyword evidence="1" id="KW-0732">Signal</keyword>
<dbReference type="Pfam" id="PF03995">
    <property type="entry name" value="Inhibitor_I36"/>
    <property type="match status" value="1"/>
</dbReference>
<dbReference type="EMBL" id="JBHSFN010000013">
    <property type="protein sequence ID" value="MFC4588743.1"/>
    <property type="molecule type" value="Genomic_DNA"/>
</dbReference>
<evidence type="ECO:0000313" key="3">
    <source>
        <dbReference type="Proteomes" id="UP001595891"/>
    </source>
</evidence>
<dbReference type="PROSITE" id="PS51257">
    <property type="entry name" value="PROKAR_LIPOPROTEIN"/>
    <property type="match status" value="1"/>
</dbReference>
<feature type="signal peptide" evidence="1">
    <location>
        <begin position="1"/>
        <end position="29"/>
    </location>
</feature>
<evidence type="ECO:0000313" key="2">
    <source>
        <dbReference type="EMBL" id="MFC4588743.1"/>
    </source>
</evidence>
<feature type="chain" id="PRO_5045966999" evidence="1">
    <location>
        <begin position="30"/>
        <end position="203"/>
    </location>
</feature>
<accession>A0ABV9EHX6</accession>
<dbReference type="Proteomes" id="UP001595891">
    <property type="component" value="Unassembled WGS sequence"/>
</dbReference>
<keyword evidence="3" id="KW-1185">Reference proteome</keyword>
<gene>
    <name evidence="2" type="ORF">ACFO8L_21825</name>
</gene>
<evidence type="ECO:0000256" key="1">
    <source>
        <dbReference type="SAM" id="SignalP"/>
    </source>
</evidence>